<evidence type="ECO:0000313" key="2">
    <source>
        <dbReference type="EMBL" id="NYI97607.1"/>
    </source>
</evidence>
<dbReference type="AlphaFoldDB" id="A0A853BST7"/>
<name>A0A853BST7_9ACTN</name>
<organism evidence="2 3">
    <name type="scientific">Streptomonospora nanhaiensis</name>
    <dbReference type="NCBI Taxonomy" id="1323731"/>
    <lineage>
        <taxon>Bacteria</taxon>
        <taxon>Bacillati</taxon>
        <taxon>Actinomycetota</taxon>
        <taxon>Actinomycetes</taxon>
        <taxon>Streptosporangiales</taxon>
        <taxon>Nocardiopsidaceae</taxon>
        <taxon>Streptomonospora</taxon>
    </lineage>
</organism>
<feature type="region of interest" description="Disordered" evidence="1">
    <location>
        <begin position="1"/>
        <end position="40"/>
    </location>
</feature>
<sequence>MGRHEKPENDGQLPQPVPVPAPDTEGGGRGGRHERDDEEK</sequence>
<evidence type="ECO:0000313" key="3">
    <source>
        <dbReference type="Proteomes" id="UP000575985"/>
    </source>
</evidence>
<reference evidence="2 3" key="1">
    <citation type="submission" date="2020-07" db="EMBL/GenBank/DDBJ databases">
        <title>Sequencing the genomes of 1000 actinobacteria strains.</title>
        <authorList>
            <person name="Klenk H.-P."/>
        </authorList>
    </citation>
    <scope>NUCLEOTIDE SEQUENCE [LARGE SCALE GENOMIC DNA]</scope>
    <source>
        <strain evidence="2 3">DSM 45927</strain>
    </source>
</reference>
<gene>
    <name evidence="2" type="ORF">HNR12_003884</name>
</gene>
<keyword evidence="3" id="KW-1185">Reference proteome</keyword>
<dbReference type="RefSeq" id="WP_274613954.1">
    <property type="nucleotide sequence ID" value="NZ_JACCFO010000001.1"/>
</dbReference>
<dbReference type="Proteomes" id="UP000575985">
    <property type="component" value="Unassembled WGS sequence"/>
</dbReference>
<proteinExistence type="predicted"/>
<comment type="caution">
    <text evidence="2">The sequence shown here is derived from an EMBL/GenBank/DDBJ whole genome shotgun (WGS) entry which is preliminary data.</text>
</comment>
<accession>A0A853BST7</accession>
<evidence type="ECO:0000256" key="1">
    <source>
        <dbReference type="SAM" id="MobiDB-lite"/>
    </source>
</evidence>
<protein>
    <submittedName>
        <fullName evidence="2">Uncharacterized protein</fullName>
    </submittedName>
</protein>
<feature type="compositionally biased region" description="Basic and acidic residues" evidence="1">
    <location>
        <begin position="31"/>
        <end position="40"/>
    </location>
</feature>
<dbReference type="EMBL" id="JACCFO010000001">
    <property type="protein sequence ID" value="NYI97607.1"/>
    <property type="molecule type" value="Genomic_DNA"/>
</dbReference>